<organism evidence="2 3">
    <name type="scientific">Variovorax defluvii</name>
    <dbReference type="NCBI Taxonomy" id="913761"/>
    <lineage>
        <taxon>Bacteria</taxon>
        <taxon>Pseudomonadati</taxon>
        <taxon>Pseudomonadota</taxon>
        <taxon>Betaproteobacteria</taxon>
        <taxon>Burkholderiales</taxon>
        <taxon>Comamonadaceae</taxon>
        <taxon>Variovorax</taxon>
    </lineage>
</organism>
<dbReference type="Pfam" id="PF03466">
    <property type="entry name" value="LysR_substrate"/>
    <property type="match status" value="1"/>
</dbReference>
<dbReference type="EMBL" id="BAABGJ010000080">
    <property type="protein sequence ID" value="GAA4356311.1"/>
    <property type="molecule type" value="Genomic_DNA"/>
</dbReference>
<dbReference type="Proteomes" id="UP001500975">
    <property type="component" value="Unassembled WGS sequence"/>
</dbReference>
<feature type="domain" description="LysR substrate-binding" evidence="1">
    <location>
        <begin position="6"/>
        <end position="66"/>
    </location>
</feature>
<accession>A0ABP8ICW0</accession>
<dbReference type="Gene3D" id="3.40.190.290">
    <property type="match status" value="1"/>
</dbReference>
<evidence type="ECO:0000313" key="2">
    <source>
        <dbReference type="EMBL" id="GAA4356311.1"/>
    </source>
</evidence>
<protein>
    <recommendedName>
        <fullName evidence="1">LysR substrate-binding domain-containing protein</fullName>
    </recommendedName>
</protein>
<evidence type="ECO:0000313" key="3">
    <source>
        <dbReference type="Proteomes" id="UP001500975"/>
    </source>
</evidence>
<evidence type="ECO:0000259" key="1">
    <source>
        <dbReference type="Pfam" id="PF03466"/>
    </source>
</evidence>
<reference evidence="3" key="1">
    <citation type="journal article" date="2019" name="Int. J. Syst. Evol. Microbiol.">
        <title>The Global Catalogue of Microorganisms (GCM) 10K type strain sequencing project: providing services to taxonomists for standard genome sequencing and annotation.</title>
        <authorList>
            <consortium name="The Broad Institute Genomics Platform"/>
            <consortium name="The Broad Institute Genome Sequencing Center for Infectious Disease"/>
            <person name="Wu L."/>
            <person name="Ma J."/>
        </authorList>
    </citation>
    <scope>NUCLEOTIDE SEQUENCE [LARGE SCALE GENOMIC DNA]</scope>
    <source>
        <strain evidence="3">JCM 17804</strain>
    </source>
</reference>
<sequence>MPSGNSNLGVAVVSAWLVADDIEQGRLLHLAPQWQAAPLPIYLVYRHASFYPAKLKRFVEAMKTAMPKVVHGRAHEA</sequence>
<dbReference type="InterPro" id="IPR005119">
    <property type="entry name" value="LysR_subst-bd"/>
</dbReference>
<gene>
    <name evidence="2" type="ORF">GCM10023165_49250</name>
</gene>
<comment type="caution">
    <text evidence="2">The sequence shown here is derived from an EMBL/GenBank/DDBJ whole genome shotgun (WGS) entry which is preliminary data.</text>
</comment>
<dbReference type="SUPFAM" id="SSF53850">
    <property type="entry name" value="Periplasmic binding protein-like II"/>
    <property type="match status" value="1"/>
</dbReference>
<name>A0ABP8ICW0_9BURK</name>
<keyword evidence="3" id="KW-1185">Reference proteome</keyword>
<proteinExistence type="predicted"/>